<dbReference type="Proteomes" id="UP000646877">
    <property type="component" value="Unassembled WGS sequence"/>
</dbReference>
<reference evidence="2 4" key="2">
    <citation type="submission" date="2023-10" db="EMBL/GenBank/DDBJ databases">
        <title>To unveil natural product biosynthetic capacity in Pseudoalteromonas.</title>
        <authorList>
            <person name="Wang J."/>
        </authorList>
    </citation>
    <scope>NUCLEOTIDE SEQUENCE [LARGE SCALE GENOMIC DNA]</scope>
    <source>
        <strain evidence="2 4">DSM 15914</strain>
    </source>
</reference>
<dbReference type="EMBL" id="CP137578">
    <property type="protein sequence ID" value="WOX29440.1"/>
    <property type="molecule type" value="Genomic_DNA"/>
</dbReference>
<name>A0A8I2H324_9GAMM</name>
<dbReference type="RefSeq" id="WP_193522090.1">
    <property type="nucleotide sequence ID" value="NZ_CBCSDF010000034.1"/>
</dbReference>
<accession>A0A8I2H324</accession>
<dbReference type="AlphaFoldDB" id="A0A8I2H324"/>
<evidence type="ECO:0000313" key="2">
    <source>
        <dbReference type="EMBL" id="WOX29440.1"/>
    </source>
</evidence>
<evidence type="ECO:0000313" key="4">
    <source>
        <dbReference type="Proteomes" id="UP001304419"/>
    </source>
</evidence>
<organism evidence="1 3">
    <name type="scientific">Pseudoalteromonas maricaloris</name>
    <dbReference type="NCBI Taxonomy" id="184924"/>
    <lineage>
        <taxon>Bacteria</taxon>
        <taxon>Pseudomonadati</taxon>
        <taxon>Pseudomonadota</taxon>
        <taxon>Gammaproteobacteria</taxon>
        <taxon>Alteromonadales</taxon>
        <taxon>Pseudoalteromonadaceae</taxon>
        <taxon>Pseudoalteromonas</taxon>
    </lineage>
</organism>
<evidence type="ECO:0000313" key="1">
    <source>
        <dbReference type="EMBL" id="NLR22513.1"/>
    </source>
</evidence>
<dbReference type="EMBL" id="WEIA01000009">
    <property type="protein sequence ID" value="NLR22513.1"/>
    <property type="molecule type" value="Genomic_DNA"/>
</dbReference>
<evidence type="ECO:0000313" key="3">
    <source>
        <dbReference type="Proteomes" id="UP000646877"/>
    </source>
</evidence>
<sequence length="219" mass="24705">MSNNSLTQFLLALKSADIEKIKTVYAHAPKDEQIEVLKFLFQSAQSNTTLYGHYQDIASICLQAACFPEAMIAAINSLEKFAFFSTPLIQAEQINNLNPQGNNILHILLSQMPAKDNGLNYLRTLLHFESKELLQNVLSQRNAKKLTPLECYLAFNSHTAPLSIQELSALLGLMEIERRHTSAVESHNAKVIESHLLQQHRLSEYKQFLLATYYQSNAG</sequence>
<protein>
    <submittedName>
        <fullName evidence="1">Uncharacterized protein</fullName>
    </submittedName>
</protein>
<dbReference type="Proteomes" id="UP001304419">
    <property type="component" value="Chromosome 1"/>
</dbReference>
<gene>
    <name evidence="1" type="ORF">F9Y85_14575</name>
    <name evidence="2" type="ORF">R5H13_03985</name>
</gene>
<reference evidence="1" key="1">
    <citation type="submission" date="2019-10" db="EMBL/GenBank/DDBJ databases">
        <authorList>
            <person name="Paulsen S."/>
        </authorList>
    </citation>
    <scope>NUCLEOTIDE SEQUENCE</scope>
    <source>
        <strain evidence="1">LMG 19692</strain>
    </source>
</reference>
<proteinExistence type="predicted"/>
<keyword evidence="4" id="KW-1185">Reference proteome</keyword>